<dbReference type="GO" id="GO:0042773">
    <property type="term" value="P:ATP synthesis coupled electron transport"/>
    <property type="evidence" value="ECO:0007669"/>
    <property type="project" value="InterPro"/>
</dbReference>
<gene>
    <name evidence="10" type="ORF">TSACC_22046</name>
</gene>
<feature type="transmembrane region" description="Helical" evidence="8">
    <location>
        <begin position="204"/>
        <end position="229"/>
    </location>
</feature>
<feature type="transmembrane region" description="Helical" evidence="8">
    <location>
        <begin position="31"/>
        <end position="50"/>
    </location>
</feature>
<dbReference type="PANTHER" id="PTHR42703">
    <property type="entry name" value="NADH DEHYDROGENASE"/>
    <property type="match status" value="1"/>
</dbReference>
<comment type="subcellular location">
    <subcellularLocation>
        <location evidence="1">Cell membrane</location>
        <topology evidence="1">Multi-pass membrane protein</topology>
    </subcellularLocation>
    <subcellularLocation>
        <location evidence="7">Membrane</location>
        <topology evidence="7">Multi-pass membrane protein</topology>
    </subcellularLocation>
</comment>
<keyword evidence="6 8" id="KW-0472">Membrane</keyword>
<feature type="transmembrane region" description="Helical" evidence="8">
    <location>
        <begin position="309"/>
        <end position="332"/>
    </location>
</feature>
<feature type="transmembrane region" description="Helical" evidence="8">
    <location>
        <begin position="448"/>
        <end position="474"/>
    </location>
</feature>
<comment type="caution">
    <text evidence="10">The sequence shown here is derived from an EMBL/GenBank/DDBJ whole genome shotgun (WGS) entry which is preliminary data.</text>
</comment>
<dbReference type="PRINTS" id="PR01437">
    <property type="entry name" value="NUOXDRDTASE4"/>
</dbReference>
<keyword evidence="3" id="KW-1003">Cell membrane</keyword>
<feature type="transmembrane region" description="Helical" evidence="8">
    <location>
        <begin position="131"/>
        <end position="148"/>
    </location>
</feature>
<evidence type="ECO:0000256" key="1">
    <source>
        <dbReference type="ARBA" id="ARBA00004651"/>
    </source>
</evidence>
<evidence type="ECO:0000313" key="11">
    <source>
        <dbReference type="Proteomes" id="UP000076023"/>
    </source>
</evidence>
<evidence type="ECO:0000256" key="6">
    <source>
        <dbReference type="ARBA" id="ARBA00023136"/>
    </source>
</evidence>
<dbReference type="InParanoid" id="A0A146G7D2"/>
<dbReference type="InterPro" id="IPR001750">
    <property type="entry name" value="ND/Mrp_TM"/>
</dbReference>
<evidence type="ECO:0000256" key="8">
    <source>
        <dbReference type="SAM" id="Phobius"/>
    </source>
</evidence>
<name>A0A146G7D2_TERSA</name>
<dbReference type="AlphaFoldDB" id="A0A146G7D2"/>
<dbReference type="GO" id="GO:0005886">
    <property type="term" value="C:plasma membrane"/>
    <property type="evidence" value="ECO:0007669"/>
    <property type="project" value="UniProtKB-SubCell"/>
</dbReference>
<protein>
    <submittedName>
        <fullName evidence="10">Multicomponent Na+:H+ antiporter subunit D</fullName>
    </submittedName>
</protein>
<evidence type="ECO:0000259" key="9">
    <source>
        <dbReference type="Pfam" id="PF00361"/>
    </source>
</evidence>
<reference evidence="11" key="1">
    <citation type="journal article" date="2017" name="Genome Announc.">
        <title>Draft Genome Sequence of Terrimicrobium sacchariphilum NM-5T, a Facultative Anaerobic Soil Bacterium of the Class Spartobacteria.</title>
        <authorList>
            <person name="Qiu Y.L."/>
            <person name="Tourlousse D.M."/>
            <person name="Matsuura N."/>
            <person name="Ohashi A."/>
            <person name="Sekiguchi Y."/>
        </authorList>
    </citation>
    <scope>NUCLEOTIDE SEQUENCE [LARGE SCALE GENOMIC DNA]</scope>
    <source>
        <strain evidence="11">NM-5</strain>
    </source>
</reference>
<feature type="transmembrane region" description="Helical" evidence="8">
    <location>
        <begin position="70"/>
        <end position="96"/>
    </location>
</feature>
<keyword evidence="11" id="KW-1185">Reference proteome</keyword>
<feature type="transmembrane region" description="Helical" evidence="8">
    <location>
        <begin position="278"/>
        <end position="297"/>
    </location>
</feature>
<evidence type="ECO:0000256" key="2">
    <source>
        <dbReference type="ARBA" id="ARBA00005346"/>
    </source>
</evidence>
<dbReference type="GO" id="GO:0008137">
    <property type="term" value="F:NADH dehydrogenase (ubiquinone) activity"/>
    <property type="evidence" value="ECO:0007669"/>
    <property type="project" value="InterPro"/>
</dbReference>
<sequence length="503" mass="54029">MNNLLVLPFLLPVLTAVICCLFVGRPGVGRRVFIAISAVVQCALAFYLAIRAFHGPPLVLLMGGWAPPLGVVLVVDGLAAIMLCLSTVVALACILFSYAEIPVWAEQPLRLPLMQLLVAGINLSFLTGDLFNLFVAFEIMLVASYALLTLEANDRHIKEAFPYLAVNMFGSALFLVAAGLAYSVFGTLNLADISRRAEAMQGDFGVMVVAVLLVVVFGIKAGVFPLYYWLPNSYPILPFSLGAFYSGMLTKVGIYVLLRTFGTVFPHNLTPLYTALAWLAGLTMVLAVLGAVSRNFIRGILSFHIVSQIGYMILAIGFFTPLAIAACIFYVIHHIIVKSSLFLIGGTAMFYNRTDNLARMGGLLKASPILATCFLLQAFSLAGVPPLSGFWGKYAIILVGLEEHRYWLVVAALVASVLTLVSMLKIWMGAFWQKLPVDGTAAPEAPAAARAMTAIVCALTLISVAIGFGAEFFFGIAQTAATSLLDPSQYREAVFSLTGKGGQ</sequence>
<feature type="transmembrane region" description="Helical" evidence="8">
    <location>
        <begin position="406"/>
        <end position="428"/>
    </location>
</feature>
<feature type="transmembrane region" description="Helical" evidence="8">
    <location>
        <begin position="160"/>
        <end position="184"/>
    </location>
</feature>
<proteinExistence type="inferred from homology"/>
<dbReference type="STRING" id="690879.TSACC_22046"/>
<dbReference type="Pfam" id="PF00361">
    <property type="entry name" value="Proton_antipo_M"/>
    <property type="match status" value="1"/>
</dbReference>
<feature type="transmembrane region" description="Helical" evidence="8">
    <location>
        <begin position="6"/>
        <end position="24"/>
    </location>
</feature>
<dbReference type="Proteomes" id="UP000076023">
    <property type="component" value="Unassembled WGS sequence"/>
</dbReference>
<evidence type="ECO:0000313" key="10">
    <source>
        <dbReference type="EMBL" id="GAT33629.1"/>
    </source>
</evidence>
<evidence type="ECO:0000256" key="4">
    <source>
        <dbReference type="ARBA" id="ARBA00022692"/>
    </source>
</evidence>
<dbReference type="InterPro" id="IPR050586">
    <property type="entry name" value="CPA3_Na-H_Antiporter_D"/>
</dbReference>
<dbReference type="RefSeq" id="WP_075079341.1">
    <property type="nucleotide sequence ID" value="NZ_BDCO01000002.1"/>
</dbReference>
<comment type="similarity">
    <text evidence="2">Belongs to the CPA3 antiporters (TC 2.A.63) subunit D family.</text>
</comment>
<evidence type="ECO:0000256" key="3">
    <source>
        <dbReference type="ARBA" id="ARBA00022475"/>
    </source>
</evidence>
<keyword evidence="5 8" id="KW-1133">Transmembrane helix</keyword>
<organism evidence="10 11">
    <name type="scientific">Terrimicrobium sacchariphilum</name>
    <dbReference type="NCBI Taxonomy" id="690879"/>
    <lineage>
        <taxon>Bacteria</taxon>
        <taxon>Pseudomonadati</taxon>
        <taxon>Verrucomicrobiota</taxon>
        <taxon>Terrimicrobiia</taxon>
        <taxon>Terrimicrobiales</taxon>
        <taxon>Terrimicrobiaceae</taxon>
        <taxon>Terrimicrobium</taxon>
    </lineage>
</organism>
<dbReference type="PANTHER" id="PTHR42703:SF1">
    <property type="entry name" value="NA(+)_H(+) ANTIPORTER SUBUNIT D1"/>
    <property type="match status" value="1"/>
</dbReference>
<evidence type="ECO:0000256" key="5">
    <source>
        <dbReference type="ARBA" id="ARBA00022989"/>
    </source>
</evidence>
<accession>A0A146G7D2</accession>
<feature type="transmembrane region" description="Helical" evidence="8">
    <location>
        <begin position="236"/>
        <end position="258"/>
    </location>
</feature>
<dbReference type="InterPro" id="IPR003918">
    <property type="entry name" value="NADH_UbQ_OxRdtase"/>
</dbReference>
<keyword evidence="4 7" id="KW-0812">Transmembrane</keyword>
<feature type="transmembrane region" description="Helical" evidence="8">
    <location>
        <begin position="369"/>
        <end position="394"/>
    </location>
</feature>
<dbReference type="EMBL" id="BDCO01000002">
    <property type="protein sequence ID" value="GAT33629.1"/>
    <property type="molecule type" value="Genomic_DNA"/>
</dbReference>
<evidence type="ECO:0000256" key="7">
    <source>
        <dbReference type="RuleBase" id="RU000320"/>
    </source>
</evidence>
<dbReference type="OrthoDB" id="9807568at2"/>
<feature type="domain" description="NADH:quinone oxidoreductase/Mrp antiporter transmembrane" evidence="9">
    <location>
        <begin position="128"/>
        <end position="419"/>
    </location>
</feature>